<dbReference type="GO" id="GO:0006974">
    <property type="term" value="P:DNA damage response"/>
    <property type="evidence" value="ECO:0007669"/>
    <property type="project" value="UniProtKB-KW"/>
</dbReference>
<dbReference type="InterPro" id="IPR016849">
    <property type="entry name" value="Rtt109"/>
</dbReference>
<organism evidence="11 12">
    <name type="scientific">Ceraceosorus bombacis</name>
    <dbReference type="NCBI Taxonomy" id="401625"/>
    <lineage>
        <taxon>Eukaryota</taxon>
        <taxon>Fungi</taxon>
        <taxon>Dikarya</taxon>
        <taxon>Basidiomycota</taxon>
        <taxon>Ustilaginomycotina</taxon>
        <taxon>Exobasidiomycetes</taxon>
        <taxon>Ceraceosorales</taxon>
        <taxon>Ceraceosoraceae</taxon>
        <taxon>Ceraceosorus</taxon>
    </lineage>
</organism>
<protein>
    <recommendedName>
        <fullName evidence="2">histone acetyltransferase</fullName>
        <ecNumber evidence="2">2.3.1.48</ecNumber>
    </recommendedName>
</protein>
<sequence>MKEHGREVLLSTITEAIRSSTVATGPCALRGTARVHVLFSTPSSAKELYPFAHVDPQSSKPPPKPLDAFVEHVFCTRAAVLYVSKVDSTGWAPRAVDANLVDFVQGFEKQSSNAVHPKSQPTSLVRLTTTAFLSHFASLRHWETKHAPITHCSIHVLARSQGAYLFPSSPENPLKRVLPDGKLIAWWRQVLSDVNASTGYKGRNFYIVPGYDNGTARELLPAAPIGEDDALSRSKWVYGHPYTRGLQQSPPLPLHRKSTDGRSDAERIHNGLRSHGSPATLMPHFPDDPKSRFISELARDAHELASGPETASTSEAGDDDDESDRASKRARLEDSNTAAHGERLPTETSQAATHAPAHSLAMSTRQPTAPFKSLFKERAALDAISPDEFWERMGFRQECCAGNAVGVFVCIFEVYEAGEDSKREEKTAVHQHCGSTALSPQALALPPKVLSDVIFRHLLRDVCDWSNWDMTKDLTKAWHDAVLRAVLRKGGLSQTKDKGSGAVAEHASPQLDDSLPAVQVAKGVLWSDIACAGPTKAQLMRAKEDWEKAGRPLPRAIREEQEKKSKVVVNTLNVKRKKKP</sequence>
<keyword evidence="6" id="KW-0805">Transcription regulation</keyword>
<dbReference type="GO" id="GO:0005634">
    <property type="term" value="C:nucleus"/>
    <property type="evidence" value="ECO:0007669"/>
    <property type="project" value="UniProtKB-SubCell"/>
</dbReference>
<proteinExistence type="predicted"/>
<evidence type="ECO:0000313" key="11">
    <source>
        <dbReference type="EMBL" id="CEH14892.1"/>
    </source>
</evidence>
<feature type="compositionally biased region" description="Basic and acidic residues" evidence="10">
    <location>
        <begin position="257"/>
        <end position="269"/>
    </location>
</feature>
<evidence type="ECO:0000256" key="7">
    <source>
        <dbReference type="ARBA" id="ARBA00023163"/>
    </source>
</evidence>
<comment type="subcellular location">
    <subcellularLocation>
        <location evidence="1">Nucleus</location>
    </subcellularLocation>
</comment>
<keyword evidence="5" id="KW-0007">Acetylation</keyword>
<evidence type="ECO:0000256" key="8">
    <source>
        <dbReference type="ARBA" id="ARBA00023242"/>
    </source>
</evidence>
<dbReference type="EMBL" id="CCYA01000250">
    <property type="protein sequence ID" value="CEH14892.1"/>
    <property type="molecule type" value="Genomic_DNA"/>
</dbReference>
<dbReference type="EC" id="2.3.1.48" evidence="2"/>
<evidence type="ECO:0000256" key="4">
    <source>
        <dbReference type="ARBA" id="ARBA00022763"/>
    </source>
</evidence>
<dbReference type="GO" id="GO:0032931">
    <property type="term" value="F:histone H3K56 acetyltransferase activity"/>
    <property type="evidence" value="ECO:0007669"/>
    <property type="project" value="TreeGrafter"/>
</dbReference>
<dbReference type="STRING" id="401625.A0A0P1BG04"/>
<keyword evidence="4" id="KW-0227">DNA damage</keyword>
<evidence type="ECO:0000256" key="2">
    <source>
        <dbReference type="ARBA" id="ARBA00013184"/>
    </source>
</evidence>
<evidence type="ECO:0000313" key="12">
    <source>
        <dbReference type="Proteomes" id="UP000054845"/>
    </source>
</evidence>
<dbReference type="PANTHER" id="PTHR31571:SF2">
    <property type="entry name" value="HISTONE ACETYLTRANSFERASE RTT109"/>
    <property type="match status" value="1"/>
</dbReference>
<dbReference type="Proteomes" id="UP000054845">
    <property type="component" value="Unassembled WGS sequence"/>
</dbReference>
<reference evidence="11 12" key="1">
    <citation type="submission" date="2014-09" db="EMBL/GenBank/DDBJ databases">
        <authorList>
            <person name="Magalhaes I.L.F."/>
            <person name="Oliveira U."/>
            <person name="Santos F.R."/>
            <person name="Vidigal T.H.D.A."/>
            <person name="Brescovit A.D."/>
            <person name="Santos A.J."/>
        </authorList>
    </citation>
    <scope>NUCLEOTIDE SEQUENCE [LARGE SCALE GENOMIC DNA]</scope>
</reference>
<evidence type="ECO:0000256" key="3">
    <source>
        <dbReference type="ARBA" id="ARBA00022679"/>
    </source>
</evidence>
<keyword evidence="3 11" id="KW-0808">Transferase</keyword>
<evidence type="ECO:0000256" key="9">
    <source>
        <dbReference type="ARBA" id="ARBA00048940"/>
    </source>
</evidence>
<feature type="region of interest" description="Disordered" evidence="10">
    <location>
        <begin position="303"/>
        <end position="365"/>
    </location>
</feature>
<comment type="catalytic activity">
    <reaction evidence="9">
        <text>L-lysyl-[histone] + acetyl-CoA = N(6)-acetyl-L-lysyl-[histone] + CoA + H(+)</text>
        <dbReference type="Rhea" id="RHEA:21992"/>
        <dbReference type="Rhea" id="RHEA-COMP:9845"/>
        <dbReference type="Rhea" id="RHEA-COMP:11338"/>
        <dbReference type="ChEBI" id="CHEBI:15378"/>
        <dbReference type="ChEBI" id="CHEBI:29969"/>
        <dbReference type="ChEBI" id="CHEBI:57287"/>
        <dbReference type="ChEBI" id="CHEBI:57288"/>
        <dbReference type="ChEBI" id="CHEBI:61930"/>
        <dbReference type="EC" id="2.3.1.48"/>
    </reaction>
    <physiologicalReaction direction="left-to-right" evidence="9">
        <dbReference type="Rhea" id="RHEA:21993"/>
    </physiologicalReaction>
</comment>
<keyword evidence="12" id="KW-1185">Reference proteome</keyword>
<dbReference type="InterPro" id="IPR013178">
    <property type="entry name" value="Histone_AcTrfase_Rtt109/CBP"/>
</dbReference>
<keyword evidence="7" id="KW-0804">Transcription</keyword>
<dbReference type="OrthoDB" id="3361892at2759"/>
<dbReference type="Pfam" id="PF08214">
    <property type="entry name" value="HAT_KAT11"/>
    <property type="match status" value="1"/>
</dbReference>
<dbReference type="SMART" id="SM01250">
    <property type="entry name" value="KAT11"/>
    <property type="match status" value="1"/>
</dbReference>
<evidence type="ECO:0000256" key="10">
    <source>
        <dbReference type="SAM" id="MobiDB-lite"/>
    </source>
</evidence>
<evidence type="ECO:0000256" key="5">
    <source>
        <dbReference type="ARBA" id="ARBA00022990"/>
    </source>
</evidence>
<feature type="compositionally biased region" description="Basic and acidic residues" evidence="10">
    <location>
        <begin position="324"/>
        <end position="345"/>
    </location>
</feature>
<keyword evidence="8" id="KW-0539">Nucleus</keyword>
<evidence type="ECO:0000256" key="6">
    <source>
        <dbReference type="ARBA" id="ARBA00023015"/>
    </source>
</evidence>
<name>A0A0P1BG04_9BASI</name>
<dbReference type="PANTHER" id="PTHR31571">
    <property type="entry name" value="ALTERED INHERITANCE OF MITOCHONDRIA PROTEIN 6"/>
    <property type="match status" value="1"/>
</dbReference>
<dbReference type="GO" id="GO:0006355">
    <property type="term" value="P:regulation of DNA-templated transcription"/>
    <property type="evidence" value="ECO:0007669"/>
    <property type="project" value="InterPro"/>
</dbReference>
<accession>A0A0P1BG04</accession>
<dbReference type="InterPro" id="IPR051236">
    <property type="entry name" value="HAT_RTT109-like"/>
</dbReference>
<dbReference type="AlphaFoldDB" id="A0A0P1BG04"/>
<evidence type="ECO:0000256" key="1">
    <source>
        <dbReference type="ARBA" id="ARBA00004123"/>
    </source>
</evidence>
<feature type="region of interest" description="Disordered" evidence="10">
    <location>
        <begin position="242"/>
        <end position="291"/>
    </location>
</feature>
<dbReference type="PROSITE" id="PS51728">
    <property type="entry name" value="RTT109_HAT"/>
    <property type="match status" value="1"/>
</dbReference>